<keyword evidence="5" id="KW-0501">Molybdenum cofactor biosynthesis</keyword>
<evidence type="ECO:0000256" key="2">
    <source>
        <dbReference type="ARBA" id="ARBA00005426"/>
    </source>
</evidence>
<dbReference type="Proteomes" id="UP001243717">
    <property type="component" value="Unassembled WGS sequence"/>
</dbReference>
<keyword evidence="13" id="KW-1185">Reference proteome</keyword>
<accession>A0ABU1AJX2</accession>
<gene>
    <name evidence="12" type="ORF">QEH59_11600</name>
</gene>
<dbReference type="CDD" id="cd00756">
    <property type="entry name" value="MoaE"/>
    <property type="match status" value="1"/>
</dbReference>
<evidence type="ECO:0000313" key="12">
    <source>
        <dbReference type="EMBL" id="MDQ8195073.1"/>
    </source>
</evidence>
<comment type="similarity">
    <text evidence="2">Belongs to the MoaE family.</text>
</comment>
<evidence type="ECO:0000313" key="13">
    <source>
        <dbReference type="Proteomes" id="UP001243717"/>
    </source>
</evidence>
<sequence>MNFHLTDQAIEPTSLRRKLLSLSAGAYCSYEGWVRNHNEGKVVKELHYSGYPQLAPSIANTILKEAKEKFHIEDAAVVHRTGALTTGDIAVWVGVTAHHRGDTFLACRYIIDNVKHRLPIWKKEIYTDDTQAWIESNHCGCADPKNLEHPHQTHP</sequence>
<evidence type="ECO:0000256" key="7">
    <source>
        <dbReference type="ARBA" id="ARBA00029745"/>
    </source>
</evidence>
<dbReference type="EC" id="2.8.1.12" evidence="3"/>
<organism evidence="12 13">
    <name type="scientific">Thalassobacterium sedimentorum</name>
    <dbReference type="NCBI Taxonomy" id="3041258"/>
    <lineage>
        <taxon>Bacteria</taxon>
        <taxon>Pseudomonadati</taxon>
        <taxon>Verrucomicrobiota</taxon>
        <taxon>Opitutia</taxon>
        <taxon>Puniceicoccales</taxon>
        <taxon>Coraliomargaritaceae</taxon>
        <taxon>Thalassobacterium</taxon>
    </lineage>
</organism>
<name>A0ABU1AJX2_9BACT</name>
<evidence type="ECO:0000256" key="8">
    <source>
        <dbReference type="ARBA" id="ARBA00030407"/>
    </source>
</evidence>
<evidence type="ECO:0000256" key="10">
    <source>
        <dbReference type="ARBA" id="ARBA00032474"/>
    </source>
</evidence>
<evidence type="ECO:0000256" key="11">
    <source>
        <dbReference type="ARBA" id="ARBA00049878"/>
    </source>
</evidence>
<protein>
    <recommendedName>
        <fullName evidence="4">Molybdopterin synthase catalytic subunit</fullName>
        <ecNumber evidence="3">2.8.1.12</ecNumber>
    </recommendedName>
    <alternativeName>
        <fullName evidence="9">MPT synthase subunit 2</fullName>
    </alternativeName>
    <alternativeName>
        <fullName evidence="7">Molybdenum cofactor biosynthesis protein E</fullName>
    </alternativeName>
    <alternativeName>
        <fullName evidence="8">Molybdopterin-converting factor large subunit</fullName>
    </alternativeName>
    <alternativeName>
        <fullName evidence="10">Molybdopterin-converting factor subunit 2</fullName>
    </alternativeName>
</protein>
<evidence type="ECO:0000256" key="6">
    <source>
        <dbReference type="ARBA" id="ARBA00026066"/>
    </source>
</evidence>
<dbReference type="EMBL" id="JARXIC010000017">
    <property type="protein sequence ID" value="MDQ8195073.1"/>
    <property type="molecule type" value="Genomic_DNA"/>
</dbReference>
<dbReference type="InterPro" id="IPR036563">
    <property type="entry name" value="MoaE_sf"/>
</dbReference>
<dbReference type="Pfam" id="PF02391">
    <property type="entry name" value="MoaE"/>
    <property type="match status" value="1"/>
</dbReference>
<dbReference type="RefSeq" id="WP_308985532.1">
    <property type="nucleotide sequence ID" value="NZ_JARXIC010000017.1"/>
</dbReference>
<comment type="pathway">
    <text evidence="1">Cofactor biosynthesis; molybdopterin biosynthesis.</text>
</comment>
<evidence type="ECO:0000256" key="3">
    <source>
        <dbReference type="ARBA" id="ARBA00011950"/>
    </source>
</evidence>
<comment type="subunit">
    <text evidence="6">Heterotetramer of 2 MoaD subunits and 2 MoaE subunits. Also stable as homodimer. The enzyme changes between these two forms during catalysis.</text>
</comment>
<comment type="catalytic activity">
    <reaction evidence="11">
        <text>2 [molybdopterin-synthase sulfur-carrier protein]-C-terminal-Gly-aminoethanethioate + cyclic pyranopterin phosphate + H2O = molybdopterin + 2 [molybdopterin-synthase sulfur-carrier protein]-C-terminal Gly-Gly + 2 H(+)</text>
        <dbReference type="Rhea" id="RHEA:26333"/>
        <dbReference type="Rhea" id="RHEA-COMP:12202"/>
        <dbReference type="Rhea" id="RHEA-COMP:19907"/>
        <dbReference type="ChEBI" id="CHEBI:15377"/>
        <dbReference type="ChEBI" id="CHEBI:15378"/>
        <dbReference type="ChEBI" id="CHEBI:58698"/>
        <dbReference type="ChEBI" id="CHEBI:59648"/>
        <dbReference type="ChEBI" id="CHEBI:90778"/>
        <dbReference type="ChEBI" id="CHEBI:232372"/>
        <dbReference type="EC" id="2.8.1.12"/>
    </reaction>
</comment>
<dbReference type="PANTHER" id="PTHR23404">
    <property type="entry name" value="MOLYBDOPTERIN SYNTHASE RELATED"/>
    <property type="match status" value="1"/>
</dbReference>
<evidence type="ECO:0000256" key="9">
    <source>
        <dbReference type="ARBA" id="ARBA00030781"/>
    </source>
</evidence>
<dbReference type="SUPFAM" id="SSF54690">
    <property type="entry name" value="Molybdopterin synthase subunit MoaE"/>
    <property type="match status" value="1"/>
</dbReference>
<evidence type="ECO:0000256" key="4">
    <source>
        <dbReference type="ARBA" id="ARBA00013858"/>
    </source>
</evidence>
<dbReference type="InterPro" id="IPR003448">
    <property type="entry name" value="Mopterin_biosynth_MoaE"/>
</dbReference>
<comment type="caution">
    <text evidence="12">The sequence shown here is derived from an EMBL/GenBank/DDBJ whole genome shotgun (WGS) entry which is preliminary data.</text>
</comment>
<proteinExistence type="inferred from homology"/>
<evidence type="ECO:0000256" key="5">
    <source>
        <dbReference type="ARBA" id="ARBA00023150"/>
    </source>
</evidence>
<dbReference type="Gene3D" id="3.90.1170.40">
    <property type="entry name" value="Molybdopterin biosynthesis MoaE subunit"/>
    <property type="match status" value="1"/>
</dbReference>
<reference evidence="12 13" key="1">
    <citation type="submission" date="2023-04" db="EMBL/GenBank/DDBJ databases">
        <title>A novel bacteria isolated from coastal sediment.</title>
        <authorList>
            <person name="Liu X.-J."/>
            <person name="Du Z.-J."/>
        </authorList>
    </citation>
    <scope>NUCLEOTIDE SEQUENCE [LARGE SCALE GENOMIC DNA]</scope>
    <source>
        <strain evidence="12 13">SDUM461004</strain>
    </source>
</reference>
<evidence type="ECO:0000256" key="1">
    <source>
        <dbReference type="ARBA" id="ARBA00005046"/>
    </source>
</evidence>